<dbReference type="SUPFAM" id="SSF47598">
    <property type="entry name" value="Ribbon-helix-helix"/>
    <property type="match status" value="1"/>
</dbReference>
<gene>
    <name evidence="1" type="ORF">P1J78_10565</name>
</gene>
<organism evidence="1 2">
    <name type="scientific">Psychromarinibacter sediminicola</name>
    <dbReference type="NCBI Taxonomy" id="3033385"/>
    <lineage>
        <taxon>Bacteria</taxon>
        <taxon>Pseudomonadati</taxon>
        <taxon>Pseudomonadota</taxon>
        <taxon>Alphaproteobacteria</taxon>
        <taxon>Rhodobacterales</taxon>
        <taxon>Paracoccaceae</taxon>
        <taxon>Psychromarinibacter</taxon>
    </lineage>
</organism>
<dbReference type="GO" id="GO:0006355">
    <property type="term" value="P:regulation of DNA-templated transcription"/>
    <property type="evidence" value="ECO:0007669"/>
    <property type="project" value="InterPro"/>
</dbReference>
<keyword evidence="2" id="KW-1185">Reference proteome</keyword>
<dbReference type="Pfam" id="PF05534">
    <property type="entry name" value="HicB"/>
    <property type="match status" value="1"/>
</dbReference>
<dbReference type="AlphaFoldDB" id="A0AAE3NSF6"/>
<sequence length="73" mass="8126">MATLTIRMPDSSRDRLAAMAADRGVSLNKLIEEISTRAIAEHDTALRFRARAARGDVEKAMDILDRLDAEAER</sequence>
<reference evidence="1" key="1">
    <citation type="submission" date="2023-03" db="EMBL/GenBank/DDBJ databases">
        <title>Multiphase analysis and comparison of six strains from genera Psychromarinibacter, Lutimaribacter, and Maritimibacter, including a novel species: Psychromarinibacter sediminicola sp. nov.</title>
        <authorList>
            <person name="Wang Y.-H."/>
            <person name="Ye M.-Q."/>
            <person name="Du Z.-J."/>
        </authorList>
    </citation>
    <scope>NUCLEOTIDE SEQUENCE</scope>
    <source>
        <strain evidence="1">C21-152</strain>
    </source>
</reference>
<proteinExistence type="predicted"/>
<name>A0AAE3NSF6_9RHOB</name>
<dbReference type="Proteomes" id="UP001220964">
    <property type="component" value="Unassembled WGS sequence"/>
</dbReference>
<dbReference type="InterPro" id="IPR013321">
    <property type="entry name" value="Arc_rbn_hlx_hlx"/>
</dbReference>
<evidence type="ECO:0000313" key="2">
    <source>
        <dbReference type="Proteomes" id="UP001220964"/>
    </source>
</evidence>
<protein>
    <submittedName>
        <fullName evidence="1">Toxin-antitoxin system HicB family antitoxin</fullName>
    </submittedName>
</protein>
<dbReference type="Gene3D" id="1.10.1220.10">
    <property type="entry name" value="Met repressor-like"/>
    <property type="match status" value="1"/>
</dbReference>
<comment type="caution">
    <text evidence="1">The sequence shown here is derived from an EMBL/GenBank/DDBJ whole genome shotgun (WGS) entry which is preliminary data.</text>
</comment>
<accession>A0AAE3NSF6</accession>
<dbReference type="RefSeq" id="WP_275567312.1">
    <property type="nucleotide sequence ID" value="NZ_JARGYC010000023.1"/>
</dbReference>
<dbReference type="InterPro" id="IPR010985">
    <property type="entry name" value="Ribbon_hlx_hlx"/>
</dbReference>
<dbReference type="InterPro" id="IPR008651">
    <property type="entry name" value="Uncharacterised_HicB"/>
</dbReference>
<evidence type="ECO:0000313" key="1">
    <source>
        <dbReference type="EMBL" id="MDF0601171.1"/>
    </source>
</evidence>
<dbReference type="EMBL" id="JARGYC010000023">
    <property type="protein sequence ID" value="MDF0601171.1"/>
    <property type="molecule type" value="Genomic_DNA"/>
</dbReference>